<organism evidence="2 3">
    <name type="scientific">Candidatus Methylomirabilis lanthanidiphila</name>
    <dbReference type="NCBI Taxonomy" id="2211376"/>
    <lineage>
        <taxon>Bacteria</taxon>
        <taxon>Candidatus Methylomirabilota</taxon>
        <taxon>Candidatus Methylomirabilia</taxon>
        <taxon>Candidatus Methylomirabilales</taxon>
        <taxon>Candidatus Methylomirabilaceae</taxon>
        <taxon>Candidatus Methylomirabilis</taxon>
    </lineage>
</organism>
<evidence type="ECO:0000313" key="3">
    <source>
        <dbReference type="Proteomes" id="UP000334340"/>
    </source>
</evidence>
<dbReference type="EMBL" id="CABIKM010000042">
    <property type="protein sequence ID" value="VUZ86054.1"/>
    <property type="molecule type" value="Genomic_DNA"/>
</dbReference>
<dbReference type="Pfam" id="PF08241">
    <property type="entry name" value="Methyltransf_11"/>
    <property type="match status" value="1"/>
</dbReference>
<feature type="domain" description="Methyltransferase type 11" evidence="1">
    <location>
        <begin position="87"/>
        <end position="164"/>
    </location>
</feature>
<evidence type="ECO:0000313" key="2">
    <source>
        <dbReference type="EMBL" id="VUZ86054.1"/>
    </source>
</evidence>
<keyword evidence="2" id="KW-0808">Transferase</keyword>
<dbReference type="Gene3D" id="3.40.50.150">
    <property type="entry name" value="Vaccinia Virus protein VP39"/>
    <property type="match status" value="1"/>
</dbReference>
<reference evidence="2 3" key="1">
    <citation type="submission" date="2019-07" db="EMBL/GenBank/DDBJ databases">
        <authorList>
            <person name="Cremers G."/>
        </authorList>
    </citation>
    <scope>NUCLEOTIDE SEQUENCE [LARGE SCALE GENOMIC DNA]</scope>
</reference>
<protein>
    <submittedName>
        <fullName evidence="2">Type 11 methyltransferase</fullName>
    </submittedName>
</protein>
<dbReference type="InterPro" id="IPR029063">
    <property type="entry name" value="SAM-dependent_MTases_sf"/>
</dbReference>
<keyword evidence="3" id="KW-1185">Reference proteome</keyword>
<evidence type="ECO:0000259" key="1">
    <source>
        <dbReference type="Pfam" id="PF08241"/>
    </source>
</evidence>
<gene>
    <name evidence="2" type="ORF">MELA_02448</name>
</gene>
<name>A0A564ZL65_9BACT</name>
<keyword evidence="2" id="KW-0489">Methyltransferase</keyword>
<dbReference type="GO" id="GO:0032259">
    <property type="term" value="P:methylation"/>
    <property type="evidence" value="ECO:0007669"/>
    <property type="project" value="UniProtKB-KW"/>
</dbReference>
<proteinExistence type="predicted"/>
<sequence length="249" mass="27974">MVAALLPLPRLQGATELLDRRDNSDEEIRGNLRDLERLNRYFGGVRTVLLHLGRMVGGHSPGPVTILDIATGGADIPRAICRWARKRTLPVAIEAVDHGDQVLAAATEWSIDFPEIRLRRVCAPLLPYPDRSFDYVISSLFFHHLNETEGIILLREMARIARRGLLVNDLLRSRLACLLTTMTTRLLSGNRLTRHDGPISVLRGFRAQELRRMATEAGLTDVRLSRHRWFRIALTAALSPVESPLLAAR</sequence>
<dbReference type="Proteomes" id="UP000334340">
    <property type="component" value="Unassembled WGS sequence"/>
</dbReference>
<dbReference type="SUPFAM" id="SSF53335">
    <property type="entry name" value="S-adenosyl-L-methionine-dependent methyltransferases"/>
    <property type="match status" value="1"/>
</dbReference>
<dbReference type="GO" id="GO:0008757">
    <property type="term" value="F:S-adenosylmethionine-dependent methyltransferase activity"/>
    <property type="evidence" value="ECO:0007669"/>
    <property type="project" value="InterPro"/>
</dbReference>
<dbReference type="AlphaFoldDB" id="A0A564ZL65"/>
<dbReference type="InterPro" id="IPR013216">
    <property type="entry name" value="Methyltransf_11"/>
</dbReference>
<accession>A0A564ZL65</accession>